<feature type="compositionally biased region" description="Low complexity" evidence="1">
    <location>
        <begin position="232"/>
        <end position="248"/>
    </location>
</feature>
<dbReference type="Proteomes" id="UP000824120">
    <property type="component" value="Chromosome 1"/>
</dbReference>
<dbReference type="EMBL" id="JACXVP010000001">
    <property type="protein sequence ID" value="KAG5632593.1"/>
    <property type="molecule type" value="Genomic_DNA"/>
</dbReference>
<dbReference type="PANTHER" id="PTHR33233">
    <property type="entry name" value="ENDONUCLEASE/EXONUCLEASE/PHOSPHATASE"/>
    <property type="match status" value="1"/>
</dbReference>
<evidence type="ECO:0000259" key="2">
    <source>
        <dbReference type="Pfam" id="PF14111"/>
    </source>
</evidence>
<dbReference type="OrthoDB" id="1939300at2759"/>
<feature type="domain" description="DUF4283" evidence="2">
    <location>
        <begin position="28"/>
        <end position="112"/>
    </location>
</feature>
<name>A0A9J6B7E8_SOLCO</name>
<accession>A0A9J6B7E8</accession>
<dbReference type="Pfam" id="PF14111">
    <property type="entry name" value="DUF4283"/>
    <property type="match status" value="1"/>
</dbReference>
<dbReference type="InterPro" id="IPR025558">
    <property type="entry name" value="DUF4283"/>
</dbReference>
<dbReference type="AlphaFoldDB" id="A0A9J6B7E8"/>
<sequence length="308" mass="35536">MALSYIPPQVIDGKSVIKLDKIEVERETSKWKCAPIVYVLGASPGYNTMHKYISQTWTEIVVPEIFMIEKGYFIVRFQSVKDMQVIMFSGLYSISNKPLILKNWTKEFDFDQEFPTKIPIWVKFPSILMNYWGCDSLSRIASAIGILLFADECTTKQMRVSFARMLVEVDVTKTLPEEITFMDPNRKTIVHWVQGNEYAQAIRRRRRRRRRAPKKVVQKWISKEVEKLVVTTTRKTSPTTSPSGIITSRQPSPTLTLTNFPILQPTHVRNGFNPLVMSWGEGYTIPPNKGSQPIMVYDYNTGDKKNEL</sequence>
<protein>
    <recommendedName>
        <fullName evidence="2">DUF4283 domain-containing protein</fullName>
    </recommendedName>
</protein>
<comment type="caution">
    <text evidence="3">The sequence shown here is derived from an EMBL/GenBank/DDBJ whole genome shotgun (WGS) entry which is preliminary data.</text>
</comment>
<proteinExistence type="predicted"/>
<organism evidence="3 4">
    <name type="scientific">Solanum commersonii</name>
    <name type="common">Commerson's wild potato</name>
    <name type="synonym">Commerson's nightshade</name>
    <dbReference type="NCBI Taxonomy" id="4109"/>
    <lineage>
        <taxon>Eukaryota</taxon>
        <taxon>Viridiplantae</taxon>
        <taxon>Streptophyta</taxon>
        <taxon>Embryophyta</taxon>
        <taxon>Tracheophyta</taxon>
        <taxon>Spermatophyta</taxon>
        <taxon>Magnoliopsida</taxon>
        <taxon>eudicotyledons</taxon>
        <taxon>Gunneridae</taxon>
        <taxon>Pentapetalae</taxon>
        <taxon>asterids</taxon>
        <taxon>lamiids</taxon>
        <taxon>Solanales</taxon>
        <taxon>Solanaceae</taxon>
        <taxon>Solanoideae</taxon>
        <taxon>Solaneae</taxon>
        <taxon>Solanum</taxon>
    </lineage>
</organism>
<evidence type="ECO:0000256" key="1">
    <source>
        <dbReference type="SAM" id="MobiDB-lite"/>
    </source>
</evidence>
<dbReference type="PANTHER" id="PTHR33233:SF17">
    <property type="entry name" value="DUF4283 DOMAIN-CONTAINING PROTEIN"/>
    <property type="match status" value="1"/>
</dbReference>
<evidence type="ECO:0000313" key="3">
    <source>
        <dbReference type="EMBL" id="KAG5632593.1"/>
    </source>
</evidence>
<keyword evidence="4" id="KW-1185">Reference proteome</keyword>
<reference evidence="3 4" key="1">
    <citation type="submission" date="2020-09" db="EMBL/GenBank/DDBJ databases">
        <title>De no assembly of potato wild relative species, Solanum commersonii.</title>
        <authorList>
            <person name="Cho K."/>
        </authorList>
    </citation>
    <scope>NUCLEOTIDE SEQUENCE [LARGE SCALE GENOMIC DNA]</scope>
    <source>
        <strain evidence="3">LZ3.2</strain>
        <tissue evidence="3">Leaf</tissue>
    </source>
</reference>
<gene>
    <name evidence="3" type="ORF">H5410_004310</name>
</gene>
<evidence type="ECO:0000313" key="4">
    <source>
        <dbReference type="Proteomes" id="UP000824120"/>
    </source>
</evidence>
<feature type="region of interest" description="Disordered" evidence="1">
    <location>
        <begin position="232"/>
        <end position="251"/>
    </location>
</feature>